<dbReference type="GO" id="GO:0004553">
    <property type="term" value="F:hydrolase activity, hydrolyzing O-glycosyl compounds"/>
    <property type="evidence" value="ECO:0007669"/>
    <property type="project" value="InterPro"/>
</dbReference>
<dbReference type="InterPro" id="IPR000757">
    <property type="entry name" value="Beta-glucanase-like"/>
</dbReference>
<organism evidence="2">
    <name type="scientific">marine sediment metagenome</name>
    <dbReference type="NCBI Taxonomy" id="412755"/>
    <lineage>
        <taxon>unclassified sequences</taxon>
        <taxon>metagenomes</taxon>
        <taxon>ecological metagenomes</taxon>
    </lineage>
</organism>
<dbReference type="GO" id="GO:0005975">
    <property type="term" value="P:carbohydrate metabolic process"/>
    <property type="evidence" value="ECO:0007669"/>
    <property type="project" value="InterPro"/>
</dbReference>
<gene>
    <name evidence="2" type="ORF">S06H3_02258</name>
</gene>
<accession>X1K2U4</accession>
<dbReference type="AlphaFoldDB" id="X1K2U4"/>
<comment type="caution">
    <text evidence="2">The sequence shown here is derived from an EMBL/GenBank/DDBJ whole genome shotgun (WGS) entry which is preliminary data.</text>
</comment>
<evidence type="ECO:0000259" key="1">
    <source>
        <dbReference type="Pfam" id="PF00722"/>
    </source>
</evidence>
<dbReference type="EMBL" id="BARV01000641">
    <property type="protein sequence ID" value="GAI00858.1"/>
    <property type="molecule type" value="Genomic_DNA"/>
</dbReference>
<dbReference type="Pfam" id="PF00722">
    <property type="entry name" value="Glyco_hydro_16"/>
    <property type="match status" value="1"/>
</dbReference>
<proteinExistence type="predicted"/>
<reference evidence="2" key="1">
    <citation type="journal article" date="2014" name="Front. Microbiol.">
        <title>High frequency of phylogenetically diverse reductive dehalogenase-homologous genes in deep subseafloor sedimentary metagenomes.</title>
        <authorList>
            <person name="Kawai M."/>
            <person name="Futagami T."/>
            <person name="Toyoda A."/>
            <person name="Takaki Y."/>
            <person name="Nishi S."/>
            <person name="Hori S."/>
            <person name="Arai W."/>
            <person name="Tsubouchi T."/>
            <person name="Morono Y."/>
            <person name="Uchiyama I."/>
            <person name="Ito T."/>
            <person name="Fujiyama A."/>
            <person name="Inagaki F."/>
            <person name="Takami H."/>
        </authorList>
    </citation>
    <scope>NUCLEOTIDE SEQUENCE</scope>
    <source>
        <strain evidence="2">Expedition CK06-06</strain>
    </source>
</reference>
<evidence type="ECO:0000313" key="2">
    <source>
        <dbReference type="EMBL" id="GAI00858.1"/>
    </source>
</evidence>
<dbReference type="SUPFAM" id="SSF49899">
    <property type="entry name" value="Concanavalin A-like lectins/glucanases"/>
    <property type="match status" value="1"/>
</dbReference>
<name>X1K2U4_9ZZZZ</name>
<sequence length="226" mass="25012">MPISGGAAPGLSIAEILTLWETKRLNFFDEFNRAVEDTDVWTFGSDGGSFNDMALASEGTIWNLMTGGVIDNDAYIHGDGCTRNKYCTPFELGYDTVTWEARLRVAWATNQSAFYGLIDVPITDFAEPVSDCAHFLVDTTIGATFLARSHQAAEEQTDTGIALDGLFHRFKIIWSRTQVLFYIDDVLVATHAAQVPTEPGTSELLARTEQAVAQNTYIDYVRMEMS</sequence>
<protein>
    <recommendedName>
        <fullName evidence="1">GH16 domain-containing protein</fullName>
    </recommendedName>
</protein>
<dbReference type="Gene3D" id="2.60.120.200">
    <property type="match status" value="1"/>
</dbReference>
<feature type="domain" description="GH16" evidence="1">
    <location>
        <begin position="151"/>
        <end position="193"/>
    </location>
</feature>
<dbReference type="InterPro" id="IPR013320">
    <property type="entry name" value="ConA-like_dom_sf"/>
</dbReference>